<dbReference type="OrthoDB" id="433457at2759"/>
<accession>A0A167TP74</accession>
<organism evidence="6 7">
    <name type="scientific">Cordyceps fumosorosea (strain ARSEF 2679)</name>
    <name type="common">Isaria fumosorosea</name>
    <dbReference type="NCBI Taxonomy" id="1081104"/>
    <lineage>
        <taxon>Eukaryota</taxon>
        <taxon>Fungi</taxon>
        <taxon>Dikarya</taxon>
        <taxon>Ascomycota</taxon>
        <taxon>Pezizomycotina</taxon>
        <taxon>Sordariomycetes</taxon>
        <taxon>Hypocreomycetidae</taxon>
        <taxon>Hypocreales</taxon>
        <taxon>Cordycipitaceae</taxon>
        <taxon>Cordyceps</taxon>
    </lineage>
</organism>
<keyword evidence="7" id="KW-1185">Reference proteome</keyword>
<gene>
    <name evidence="6" type="ORF">ISF_05843</name>
</gene>
<dbReference type="InterPro" id="IPR018846">
    <property type="entry name" value="Beta-prop_RSE1/DDB1/CPSF1_1st"/>
</dbReference>
<dbReference type="Pfam" id="PF03178">
    <property type="entry name" value="CPSF_A"/>
    <property type="match status" value="1"/>
</dbReference>
<evidence type="ECO:0000259" key="4">
    <source>
        <dbReference type="Pfam" id="PF10433"/>
    </source>
</evidence>
<dbReference type="Gene3D" id="1.10.150.910">
    <property type="match status" value="1"/>
</dbReference>
<evidence type="ECO:0000259" key="3">
    <source>
        <dbReference type="Pfam" id="PF03178"/>
    </source>
</evidence>
<dbReference type="InterPro" id="IPR036322">
    <property type="entry name" value="WD40_repeat_dom_sf"/>
</dbReference>
<dbReference type="SUPFAM" id="SSF50978">
    <property type="entry name" value="WD40 repeat-like"/>
    <property type="match status" value="1"/>
</dbReference>
<evidence type="ECO:0000313" key="6">
    <source>
        <dbReference type="EMBL" id="OAA60804.1"/>
    </source>
</evidence>
<evidence type="ECO:0000313" key="7">
    <source>
        <dbReference type="Proteomes" id="UP000076744"/>
    </source>
</evidence>
<dbReference type="RefSeq" id="XP_018703475.1">
    <property type="nucleotide sequence ID" value="XM_018849448.1"/>
</dbReference>
<dbReference type="Gene3D" id="2.130.10.10">
    <property type="entry name" value="YVTN repeat-like/Quinoprotein amine dehydrogenase"/>
    <property type="match status" value="3"/>
</dbReference>
<feature type="domain" description="RSE1/DDB1/CPSF1 second beta-propeller" evidence="5">
    <location>
        <begin position="395"/>
        <end position="712"/>
    </location>
</feature>
<reference evidence="6 7" key="1">
    <citation type="journal article" date="2016" name="Genome Biol. Evol.">
        <title>Divergent and convergent evolution of fungal pathogenicity.</title>
        <authorList>
            <person name="Shang Y."/>
            <person name="Xiao G."/>
            <person name="Zheng P."/>
            <person name="Cen K."/>
            <person name="Zhan S."/>
            <person name="Wang C."/>
        </authorList>
    </citation>
    <scope>NUCLEOTIDE SEQUENCE [LARGE SCALE GENOMIC DNA]</scope>
    <source>
        <strain evidence="6 7">ARSEF 2679</strain>
    </source>
</reference>
<feature type="domain" description="RSE1/DDB1/CPSF1 first beta-propeller" evidence="4">
    <location>
        <begin position="2"/>
        <end position="334"/>
    </location>
</feature>
<feature type="domain" description="RSE1/DDB1/CPSF1 C-terminal" evidence="3">
    <location>
        <begin position="759"/>
        <end position="1086"/>
    </location>
</feature>
<evidence type="ECO:0000256" key="1">
    <source>
        <dbReference type="ARBA" id="ARBA00004123"/>
    </source>
</evidence>
<dbReference type="STRING" id="1081104.A0A167TP74"/>
<evidence type="ECO:0000256" key="2">
    <source>
        <dbReference type="ARBA" id="ARBA00023242"/>
    </source>
</evidence>
<comment type="subcellular location">
    <subcellularLocation>
        <location evidence="1">Nucleus</location>
    </subcellularLocation>
</comment>
<name>A0A167TP74_CORFA</name>
<keyword evidence="2" id="KW-0539">Nucleus</keyword>
<sequence length="1114" mass="123401">MARLHTKVVHGTICMLQRLRPKDATADLLFVGTERLQYFSVSWDRKKNEMVLMNETMHDAAEPYMREAQSQNKCLVDPTAKFMVMHLWEGVLNVFRLPIPRSRSEKLELMDQIRITELWMKDSTFIHSRTGHPRIAFLYQSQLDLEEARVVVYRLTTDDKGGDVSRFDPHRDRELDKVINDPFASMLIPVPVAEEKRYHVRNNEGTRAHLGGLLVVGETLLTYFDSLTYSSVSSRLPEPKIYVAWAMYDDTHYFLADDYGRLDLMTLETYSEPTGVIVTGMTVESLKFPNSGDLPSRASTLVYMGNGMLFLASHHGDSQLLHIDLDSRTMYPIQVLLNNGPILDFAIMDMGNREGDPQQGNVFSSGQAMIVAGCGAYNNGSLRSIRSGIGLEDYGVLPIENARQLFTFKSHGSEKVDMVVASFVLQTRIFQFEANGEIEELSHFVGMELHHDTLLATNLPNGDLLHVTQSAVDVFDLKKKGRVSTWRNRVPGTITSVSYNGKWLLLCFDGTTLVSLNLEEDLKAAIQRYERSETLGQSDQISCLHASPDLKDYGVVGWWTPGKITIVDLATLSAIHSVSLQQTADAASVPRDLALVQLHPFSTSDRTATLLVALEDGTVVNFDVSGQDLALSGRKTVTLGSSAARLHHLPEADGTCSIFATSEHSSLIYSSEGRIIYSATTVEDATSVAPFDAEAFPDSILISTDQHVRVCHIDKQRLTHVTSQPIHQTVRRVAYAPGAKAFALGCVKKELVGDEEIIASSVKLVDEVLLQELGAPLQLNASGVIEMVESVIRAELPDPTGALVERFIVGTSFITDGEVAEASQTRGRILVLGVDEERQLYTIMSHNLKGACRCLGVLDEYIVAGLSKTVVVYRYTEETSTRGSLQKLASHRPASVPVTIDISGNMIGVGDLMQSLSLVEFTPPKDGQPARLEQKARHFQAAWTTSVCHLDGEQWLETDAQGNVIVLARNPDAPTEQDRGRLEITSEMNIGEQINVIRKLNVAPTNNAAVWPRAFLGSIDGTLYLYGEIAPAHQDILLSLQGKMEPIVRSAGGIEFSTWRSFRNQAREAEGPYRFVDGEMVERFLDLPESTQTELCKDLGPSVEDGLDWPRLCT</sequence>
<comment type="caution">
    <text evidence="6">The sequence shown here is derived from an EMBL/GenBank/DDBJ whole genome shotgun (WGS) entry which is preliminary data.</text>
</comment>
<dbReference type="Pfam" id="PF23726">
    <property type="entry name" value="Beta-prop_RSE1_2nd"/>
    <property type="match status" value="1"/>
</dbReference>
<dbReference type="Proteomes" id="UP000076744">
    <property type="component" value="Unassembled WGS sequence"/>
</dbReference>
<dbReference type="EMBL" id="AZHB01000014">
    <property type="protein sequence ID" value="OAA60804.1"/>
    <property type="molecule type" value="Genomic_DNA"/>
</dbReference>
<dbReference type="InterPro" id="IPR058543">
    <property type="entry name" value="Beta-prop_RSE1/DDB1/CPSF1_2nd"/>
</dbReference>
<dbReference type="GeneID" id="30022135"/>
<evidence type="ECO:0000259" key="5">
    <source>
        <dbReference type="Pfam" id="PF23726"/>
    </source>
</evidence>
<dbReference type="GO" id="GO:0003676">
    <property type="term" value="F:nucleic acid binding"/>
    <property type="evidence" value="ECO:0007669"/>
    <property type="project" value="InterPro"/>
</dbReference>
<dbReference type="PANTHER" id="PTHR10644">
    <property type="entry name" value="DNA REPAIR/RNA PROCESSING CPSF FAMILY"/>
    <property type="match status" value="1"/>
</dbReference>
<dbReference type="InterPro" id="IPR004871">
    <property type="entry name" value="RSE1/DDB1/CPSF1_C"/>
</dbReference>
<proteinExistence type="predicted"/>
<dbReference type="GO" id="GO:0005634">
    <property type="term" value="C:nucleus"/>
    <property type="evidence" value="ECO:0007669"/>
    <property type="project" value="UniProtKB-SubCell"/>
</dbReference>
<dbReference type="InterPro" id="IPR050358">
    <property type="entry name" value="RSE1/DDB1/CFT1"/>
</dbReference>
<dbReference type="AlphaFoldDB" id="A0A167TP74"/>
<protein>
    <submittedName>
        <fullName evidence="6">DNA damage-binding protein 1</fullName>
    </submittedName>
</protein>
<dbReference type="InterPro" id="IPR015943">
    <property type="entry name" value="WD40/YVTN_repeat-like_dom_sf"/>
</dbReference>
<dbReference type="Pfam" id="PF10433">
    <property type="entry name" value="Beta-prop_RSE1_1st"/>
    <property type="match status" value="1"/>
</dbReference>